<organism evidence="1 2">
    <name type="scientific">Brassica campestris</name>
    <name type="common">Field mustard</name>
    <dbReference type="NCBI Taxonomy" id="3711"/>
    <lineage>
        <taxon>Eukaryota</taxon>
        <taxon>Viridiplantae</taxon>
        <taxon>Streptophyta</taxon>
        <taxon>Embryophyta</taxon>
        <taxon>Tracheophyta</taxon>
        <taxon>Spermatophyta</taxon>
        <taxon>Magnoliopsida</taxon>
        <taxon>eudicotyledons</taxon>
        <taxon>Gunneridae</taxon>
        <taxon>Pentapetalae</taxon>
        <taxon>rosids</taxon>
        <taxon>malvids</taxon>
        <taxon>Brassicales</taxon>
        <taxon>Brassicaceae</taxon>
        <taxon>Brassiceae</taxon>
        <taxon>Brassica</taxon>
    </lineage>
</organism>
<evidence type="ECO:0000313" key="2">
    <source>
        <dbReference type="Proteomes" id="UP000694005"/>
    </source>
</evidence>
<dbReference type="Proteomes" id="UP000694005">
    <property type="component" value="Chromosome A01"/>
</dbReference>
<dbReference type="Gramene" id="A01p26600.2_BraZ1">
    <property type="protein sequence ID" value="A01p26600.2_BraZ1.CDS.1"/>
    <property type="gene ID" value="A01g26600.2_BraZ1"/>
</dbReference>
<accession>A0A8D9GWX2</accession>
<evidence type="ECO:0000313" key="1">
    <source>
        <dbReference type="EMBL" id="CAG7888584.1"/>
    </source>
</evidence>
<proteinExistence type="predicted"/>
<protein>
    <submittedName>
        <fullName evidence="1">Uncharacterized protein</fullName>
    </submittedName>
</protein>
<sequence length="114" mass="12347">MLPTGDRSNSVSLSPLQGVIRDTGGSYENFSATKSKEIYRVADPSLTVSFPTESVLSPLTTTTSPSLSLFPQTGSGSTHVDFQANMRLRGDLYGNLCDFKNPHIDLCLDFSINL</sequence>
<name>A0A8D9GWX2_BRACM</name>
<gene>
    <name evidence="1" type="ORF">BRAPAZ1V2_A01P26600.2</name>
</gene>
<reference evidence="1 2" key="1">
    <citation type="submission" date="2021-07" db="EMBL/GenBank/DDBJ databases">
        <authorList>
            <consortium name="Genoscope - CEA"/>
            <person name="William W."/>
        </authorList>
    </citation>
    <scope>NUCLEOTIDE SEQUENCE [LARGE SCALE GENOMIC DNA]</scope>
</reference>
<dbReference type="AlphaFoldDB" id="A0A8D9GWX2"/>
<dbReference type="EMBL" id="LS974617">
    <property type="protein sequence ID" value="CAG7888584.1"/>
    <property type="molecule type" value="Genomic_DNA"/>
</dbReference>